<dbReference type="OrthoDB" id="9805588at2"/>
<dbReference type="InterPro" id="IPR023577">
    <property type="entry name" value="CYTH_domain"/>
</dbReference>
<dbReference type="EC" id="3.6.1.25" evidence="3"/>
<evidence type="ECO:0000313" key="4">
    <source>
        <dbReference type="Proteomes" id="UP000441399"/>
    </source>
</evidence>
<accession>A0A5S9MZF9</accession>
<dbReference type="PANTHER" id="PTHR40114:SF1">
    <property type="entry name" value="SLR0698 PROTEIN"/>
    <property type="match status" value="1"/>
</dbReference>
<dbReference type="InterPro" id="IPR033469">
    <property type="entry name" value="CYTH-like_dom_sf"/>
</dbReference>
<dbReference type="Gene3D" id="2.40.320.10">
    <property type="entry name" value="Hypothetical Protein Pfu-838710-001"/>
    <property type="match status" value="1"/>
</dbReference>
<keyword evidence="4" id="KW-1185">Reference proteome</keyword>
<dbReference type="CDD" id="cd07891">
    <property type="entry name" value="CYTH-like_CthTTM-like_1"/>
    <property type="match status" value="1"/>
</dbReference>
<organism evidence="3 4">
    <name type="scientific">BD1-7 clade bacterium</name>
    <dbReference type="NCBI Taxonomy" id="2029982"/>
    <lineage>
        <taxon>Bacteria</taxon>
        <taxon>Pseudomonadati</taxon>
        <taxon>Pseudomonadota</taxon>
        <taxon>Gammaproteobacteria</taxon>
        <taxon>Cellvibrionales</taxon>
        <taxon>Spongiibacteraceae</taxon>
        <taxon>BD1-7 clade</taxon>
    </lineage>
</organism>
<evidence type="ECO:0000256" key="1">
    <source>
        <dbReference type="PIRSR" id="PIRSR016487-1"/>
    </source>
</evidence>
<proteinExistence type="predicted"/>
<evidence type="ECO:0000313" key="3">
    <source>
        <dbReference type="EMBL" id="CAA0082670.1"/>
    </source>
</evidence>
<dbReference type="SUPFAM" id="SSF55154">
    <property type="entry name" value="CYTH-like phosphatases"/>
    <property type="match status" value="1"/>
</dbReference>
<dbReference type="Proteomes" id="UP000441399">
    <property type="component" value="Unassembled WGS sequence"/>
</dbReference>
<sequence>MAEEIERKFLVTRDTYQSIAEPRLISQAYLNSAPERTTRVRISGDDAWLTIKSKNQGIQRQEFEYVIPKADAEALIALAEPGAISKYRYCVPIGNHIWEVDEFLGDNLGLIVAEIELSHTDEAFEKPDWIGEEVSDDDRYYNSALSRRPFKDW</sequence>
<reference evidence="3 4" key="1">
    <citation type="submission" date="2019-11" db="EMBL/GenBank/DDBJ databases">
        <authorList>
            <person name="Holert J."/>
        </authorList>
    </citation>
    <scope>NUCLEOTIDE SEQUENCE [LARGE SCALE GENOMIC DNA]</scope>
    <source>
        <strain evidence="3">SB11_3</strain>
    </source>
</reference>
<gene>
    <name evidence="3" type="ORF">OPDIPICF_00441</name>
</gene>
<keyword evidence="3" id="KW-0378">Hydrolase</keyword>
<feature type="active site" description="Proton acceptor" evidence="1">
    <location>
        <position position="29"/>
    </location>
</feature>
<protein>
    <submittedName>
        <fullName evidence="3">Inorganic triphosphatase</fullName>
        <ecNumber evidence="3">3.6.1.25</ecNumber>
    </submittedName>
</protein>
<dbReference type="SMART" id="SM01118">
    <property type="entry name" value="CYTH"/>
    <property type="match status" value="1"/>
</dbReference>
<dbReference type="EMBL" id="CACSIO010000001">
    <property type="protein sequence ID" value="CAA0082670.1"/>
    <property type="molecule type" value="Genomic_DNA"/>
</dbReference>
<name>A0A5S9MZF9_9GAMM</name>
<evidence type="ECO:0000259" key="2">
    <source>
        <dbReference type="PROSITE" id="PS51707"/>
    </source>
</evidence>
<dbReference type="Pfam" id="PF01928">
    <property type="entry name" value="CYTH"/>
    <property type="match status" value="1"/>
</dbReference>
<dbReference type="AlphaFoldDB" id="A0A5S9MZF9"/>
<dbReference type="PANTHER" id="PTHR40114">
    <property type="entry name" value="SLR0698 PROTEIN"/>
    <property type="match status" value="1"/>
</dbReference>
<dbReference type="InterPro" id="IPR012042">
    <property type="entry name" value="NeuTTM/CthTTM-like"/>
</dbReference>
<dbReference type="GO" id="GO:0050355">
    <property type="term" value="F:inorganic triphosphate phosphatase activity"/>
    <property type="evidence" value="ECO:0007669"/>
    <property type="project" value="UniProtKB-EC"/>
</dbReference>
<dbReference type="PIRSF" id="PIRSF016487">
    <property type="entry name" value="CYTH_UCP016487"/>
    <property type="match status" value="1"/>
</dbReference>
<dbReference type="PROSITE" id="PS51707">
    <property type="entry name" value="CYTH"/>
    <property type="match status" value="1"/>
</dbReference>
<feature type="domain" description="CYTH" evidence="2">
    <location>
        <begin position="2"/>
        <end position="147"/>
    </location>
</feature>